<dbReference type="PATRIC" id="fig|1046596.6.peg.1329"/>
<keyword evidence="3" id="KW-0560">Oxidoreductase</keyword>
<gene>
    <name evidence="5" type="ORF">FD00_GL001246</name>
</gene>
<sequence length="228" mass="25850">MTRKKKLTTIKRVIEKITNQFMSGEFLMEQKLIGLLKNRRSIYALGKNVSESKEEIVNLVKNAIKESPTAFNNQSVRAIVLFGNASDKAWDLVAERLKSEVPTEEAYAKTKEKINSFKAGFGTILFFTDQTIIDDNKAQFTLYADNFQDWSEQGLGGAQQSVWVALAENKLGASLQHYNPLIDDAFKEAFNIPEGWVLRAEMPFGSIEATREEKVYVDDDKRVIVIED</sequence>
<organism evidence="5 6">
    <name type="scientific">Liquorilactobacillus mali KCTC 3596 = DSM 20444</name>
    <dbReference type="NCBI Taxonomy" id="1046596"/>
    <lineage>
        <taxon>Bacteria</taxon>
        <taxon>Bacillati</taxon>
        <taxon>Bacillota</taxon>
        <taxon>Bacilli</taxon>
        <taxon>Lactobacillales</taxon>
        <taxon>Lactobacillaceae</taxon>
        <taxon>Liquorilactobacillus</taxon>
    </lineage>
</organism>
<dbReference type="FunFam" id="3.40.109.10:FF:000001">
    <property type="entry name" value="Nitroreductase family"/>
    <property type="match status" value="1"/>
</dbReference>
<keyword evidence="2" id="KW-0963">Cytoplasm</keyword>
<comment type="caution">
    <text evidence="5">The sequence shown here is derived from an EMBL/GenBank/DDBJ whole genome shotgun (WGS) entry which is preliminary data.</text>
</comment>
<evidence type="ECO:0000259" key="4">
    <source>
        <dbReference type="Pfam" id="PF00881"/>
    </source>
</evidence>
<dbReference type="PANTHER" id="PTHR43035:SF1">
    <property type="entry name" value="FATTY ACID REPRESSION MUTANT PROTEIN 2-RELATED"/>
    <property type="match status" value="1"/>
</dbReference>
<evidence type="ECO:0000313" key="6">
    <source>
        <dbReference type="Proteomes" id="UP000050898"/>
    </source>
</evidence>
<dbReference type="AlphaFoldDB" id="A0A0R2EF71"/>
<dbReference type="GO" id="GO:0005737">
    <property type="term" value="C:cytoplasm"/>
    <property type="evidence" value="ECO:0007669"/>
    <property type="project" value="UniProtKB-SubCell"/>
</dbReference>
<dbReference type="InterPro" id="IPR033877">
    <property type="entry name" value="Frm2/Hbn1"/>
</dbReference>
<comment type="subcellular location">
    <subcellularLocation>
        <location evidence="1">Cytoplasm</location>
    </subcellularLocation>
</comment>
<dbReference type="Gene3D" id="3.40.109.10">
    <property type="entry name" value="NADH Oxidase"/>
    <property type="match status" value="1"/>
</dbReference>
<protein>
    <recommendedName>
        <fullName evidence="4">Nitroreductase domain-containing protein</fullName>
    </recommendedName>
</protein>
<evidence type="ECO:0000313" key="5">
    <source>
        <dbReference type="EMBL" id="KRN11244.1"/>
    </source>
</evidence>
<dbReference type="PANTHER" id="PTHR43035">
    <property type="entry name" value="FATTY ACID REPRESSION MUTANT PROTEIN 2-RELATED"/>
    <property type="match status" value="1"/>
</dbReference>
<evidence type="ECO:0000256" key="1">
    <source>
        <dbReference type="ARBA" id="ARBA00004496"/>
    </source>
</evidence>
<feature type="domain" description="Nitroreductase" evidence="4">
    <location>
        <begin position="36"/>
        <end position="205"/>
    </location>
</feature>
<accession>A0A0R2EF71</accession>
<reference evidence="5 6" key="1">
    <citation type="journal article" date="2015" name="Genome Announc.">
        <title>Expanding the biotechnology potential of lactobacilli through comparative genomics of 213 strains and associated genera.</title>
        <authorList>
            <person name="Sun Z."/>
            <person name="Harris H.M."/>
            <person name="McCann A."/>
            <person name="Guo C."/>
            <person name="Argimon S."/>
            <person name="Zhang W."/>
            <person name="Yang X."/>
            <person name="Jeffery I.B."/>
            <person name="Cooney J.C."/>
            <person name="Kagawa T.F."/>
            <person name="Liu W."/>
            <person name="Song Y."/>
            <person name="Salvetti E."/>
            <person name="Wrobel A."/>
            <person name="Rasinkangas P."/>
            <person name="Parkhill J."/>
            <person name="Rea M.C."/>
            <person name="O'Sullivan O."/>
            <person name="Ritari J."/>
            <person name="Douillard F.P."/>
            <person name="Paul Ross R."/>
            <person name="Yang R."/>
            <person name="Briner A.E."/>
            <person name="Felis G.E."/>
            <person name="de Vos W.M."/>
            <person name="Barrangou R."/>
            <person name="Klaenhammer T.R."/>
            <person name="Caufield P.W."/>
            <person name="Cui Y."/>
            <person name="Zhang H."/>
            <person name="O'Toole P.W."/>
        </authorList>
    </citation>
    <scope>NUCLEOTIDE SEQUENCE [LARGE SCALE GENOMIC DNA]</scope>
    <source>
        <strain evidence="5 6">DSM 20444</strain>
    </source>
</reference>
<evidence type="ECO:0000256" key="2">
    <source>
        <dbReference type="ARBA" id="ARBA00022490"/>
    </source>
</evidence>
<proteinExistence type="predicted"/>
<dbReference type="SUPFAM" id="SSF55469">
    <property type="entry name" value="FMN-dependent nitroreductase-like"/>
    <property type="match status" value="1"/>
</dbReference>
<dbReference type="GO" id="GO:0034599">
    <property type="term" value="P:cellular response to oxidative stress"/>
    <property type="evidence" value="ECO:0007669"/>
    <property type="project" value="InterPro"/>
</dbReference>
<evidence type="ECO:0000256" key="3">
    <source>
        <dbReference type="ARBA" id="ARBA00023002"/>
    </source>
</evidence>
<keyword evidence="6" id="KW-1185">Reference proteome</keyword>
<dbReference type="Pfam" id="PF00881">
    <property type="entry name" value="Nitroreductase"/>
    <property type="match status" value="1"/>
</dbReference>
<dbReference type="EMBL" id="AYYH01000003">
    <property type="protein sequence ID" value="KRN11244.1"/>
    <property type="molecule type" value="Genomic_DNA"/>
</dbReference>
<dbReference type="Proteomes" id="UP000050898">
    <property type="component" value="Unassembled WGS sequence"/>
</dbReference>
<dbReference type="CDD" id="cd02140">
    <property type="entry name" value="Frm2-like"/>
    <property type="match status" value="1"/>
</dbReference>
<name>A0A0R2EF71_9LACO</name>
<dbReference type="GO" id="GO:0016491">
    <property type="term" value="F:oxidoreductase activity"/>
    <property type="evidence" value="ECO:0007669"/>
    <property type="project" value="UniProtKB-KW"/>
</dbReference>
<dbReference type="InterPro" id="IPR029479">
    <property type="entry name" value="Nitroreductase"/>
</dbReference>
<dbReference type="InterPro" id="IPR000415">
    <property type="entry name" value="Nitroreductase-like"/>
</dbReference>